<reference evidence="3" key="1">
    <citation type="submission" date="2023-03" db="EMBL/GenBank/DDBJ databases">
        <title>Massive genome expansion in bonnet fungi (Mycena s.s.) driven by repeated elements and novel gene families across ecological guilds.</title>
        <authorList>
            <consortium name="Lawrence Berkeley National Laboratory"/>
            <person name="Harder C.B."/>
            <person name="Miyauchi S."/>
            <person name="Viragh M."/>
            <person name="Kuo A."/>
            <person name="Thoen E."/>
            <person name="Andreopoulos B."/>
            <person name="Lu D."/>
            <person name="Skrede I."/>
            <person name="Drula E."/>
            <person name="Henrissat B."/>
            <person name="Morin E."/>
            <person name="Kohler A."/>
            <person name="Barry K."/>
            <person name="LaButti K."/>
            <person name="Morin E."/>
            <person name="Salamov A."/>
            <person name="Lipzen A."/>
            <person name="Mereny Z."/>
            <person name="Hegedus B."/>
            <person name="Baldrian P."/>
            <person name="Stursova M."/>
            <person name="Weitz H."/>
            <person name="Taylor A."/>
            <person name="Grigoriev I.V."/>
            <person name="Nagy L.G."/>
            <person name="Martin F."/>
            <person name="Kauserud H."/>
        </authorList>
    </citation>
    <scope>NUCLEOTIDE SEQUENCE</scope>
    <source>
        <strain evidence="3">CBHHK002</strain>
    </source>
</reference>
<dbReference type="Pfam" id="PF12697">
    <property type="entry name" value="Abhydrolase_6"/>
    <property type="match status" value="1"/>
</dbReference>
<protein>
    <recommendedName>
        <fullName evidence="2">AB hydrolase-1 domain-containing protein</fullName>
    </recommendedName>
</protein>
<evidence type="ECO:0000313" key="3">
    <source>
        <dbReference type="EMBL" id="KAJ7315011.1"/>
    </source>
</evidence>
<dbReference type="AlphaFoldDB" id="A0AAD6ZC90"/>
<feature type="domain" description="AB hydrolase-1" evidence="2">
    <location>
        <begin position="106"/>
        <end position="362"/>
    </location>
</feature>
<feature type="chain" id="PRO_5042168208" description="AB hydrolase-1 domain-containing protein" evidence="1">
    <location>
        <begin position="28"/>
        <end position="383"/>
    </location>
</feature>
<dbReference type="SUPFAM" id="SSF53474">
    <property type="entry name" value="alpha/beta-Hydrolases"/>
    <property type="match status" value="1"/>
</dbReference>
<dbReference type="Proteomes" id="UP001218218">
    <property type="component" value="Unassembled WGS sequence"/>
</dbReference>
<dbReference type="InterPro" id="IPR029058">
    <property type="entry name" value="AB_hydrolase_fold"/>
</dbReference>
<feature type="signal peptide" evidence="1">
    <location>
        <begin position="1"/>
        <end position="27"/>
    </location>
</feature>
<evidence type="ECO:0000256" key="1">
    <source>
        <dbReference type="SAM" id="SignalP"/>
    </source>
</evidence>
<proteinExistence type="predicted"/>
<accession>A0AAD6ZC90</accession>
<evidence type="ECO:0000259" key="2">
    <source>
        <dbReference type="Pfam" id="PF12697"/>
    </source>
</evidence>
<dbReference type="EMBL" id="JARIHO010000064">
    <property type="protein sequence ID" value="KAJ7315011.1"/>
    <property type="molecule type" value="Genomic_DNA"/>
</dbReference>
<organism evidence="3 4">
    <name type="scientific">Mycena albidolilacea</name>
    <dbReference type="NCBI Taxonomy" id="1033008"/>
    <lineage>
        <taxon>Eukaryota</taxon>
        <taxon>Fungi</taxon>
        <taxon>Dikarya</taxon>
        <taxon>Basidiomycota</taxon>
        <taxon>Agaricomycotina</taxon>
        <taxon>Agaricomycetes</taxon>
        <taxon>Agaricomycetidae</taxon>
        <taxon>Agaricales</taxon>
        <taxon>Marasmiineae</taxon>
        <taxon>Mycenaceae</taxon>
        <taxon>Mycena</taxon>
    </lineage>
</organism>
<dbReference type="Gene3D" id="3.40.50.1820">
    <property type="entry name" value="alpha/beta hydrolase"/>
    <property type="match status" value="1"/>
</dbReference>
<gene>
    <name evidence="3" type="ORF">DFH08DRAFT_972401</name>
</gene>
<comment type="caution">
    <text evidence="3">The sequence shown here is derived from an EMBL/GenBank/DDBJ whole genome shotgun (WGS) entry which is preliminary data.</text>
</comment>
<keyword evidence="1" id="KW-0732">Signal</keyword>
<dbReference type="InterPro" id="IPR000073">
    <property type="entry name" value="AB_hydrolase_1"/>
</dbReference>
<name>A0AAD6ZC90_9AGAR</name>
<evidence type="ECO:0000313" key="4">
    <source>
        <dbReference type="Proteomes" id="UP001218218"/>
    </source>
</evidence>
<keyword evidence="4" id="KW-1185">Reference proteome</keyword>
<sequence length="383" mass="40993">MLPFLTQTKIYALALLIHLSSSPVASGQACGCSSTILPVHVDVLLPKDPTDPFGGLKSNASSLRRLNETYDIFGVFCQPKTAQSTGQLKFCSGGVVLNFFVDVVQLLVHGFTYTYQYWSPATEEFRNQSYTDFACDRGLSSFAIDLVGVGLSSRPANASDVQYATHSTVASQLARHLKTTSILPGVQPFKKVIGIGHSAGSATLIFGAITEADQSPFDGLILTGNLIIEPGTLLTIPGVTSARDDTPLRWGALDPDYTTTNNRSIFYPTDPTSFSPRMPIFDAFTKDVGTVATFPQLSVSSLTANYTGPVAKVVGSEDQGFCTGTDRCDDVAALTATERVLWPEAKSFQVIVAPGSGHCMNLDFLANGPFSTFVDLVNQFVAL</sequence>